<evidence type="ECO:0000313" key="1">
    <source>
        <dbReference type="EMBL" id="AJK27536.1"/>
    </source>
</evidence>
<proteinExistence type="predicted"/>
<sequence length="291" mass="31920">MATNSFFTQGTTGEQDLVGNLVVEQIKMFGKDVYYIPRTLVKNDSVFGEDTLSQFNGAFLIEAYIEDASGFRGDGDMFSKFGVRISDQVTFIISRTRFTEAVDDNAQLIVEGRPNEGDLIHFPLANKTFEIQFVEHEVPFYQLGKVHVWGLRCELFEYSDEDFDTGVAAVDAIEVDFSNAVTVNFAAGGSGDFTVGEIVAGGTSNVTAEVKSWDSSTRQLQVYNRSGIFTIPETVTGQTSSAAWTTASYNTINNVNSEFDQNFALETVADGVIDFTESNPFGEFGNKGTTI</sequence>
<dbReference type="InterPro" id="IPR021674">
    <property type="entry name" value="Phage_T4_Gp14_neck-protein"/>
</dbReference>
<dbReference type="OrthoDB" id="5624at10239"/>
<protein>
    <submittedName>
        <fullName evidence="1">Neck protein</fullName>
    </submittedName>
</protein>
<accession>A0A0C5AAX8</accession>
<dbReference type="KEGG" id="vg:26516654"/>
<dbReference type="Pfam" id="PF11649">
    <property type="entry name" value="T4_neck-protein"/>
    <property type="match status" value="1"/>
</dbReference>
<reference evidence="1 2" key="1">
    <citation type="submission" date="2014-11" db="EMBL/GenBank/DDBJ databases">
        <authorList>
            <person name="Fedida A."/>
            <person name="Lindell D."/>
        </authorList>
    </citation>
    <scope>NUCLEOTIDE SEQUENCE [LARGE SCALE GENOMIC DNA]</scope>
</reference>
<dbReference type="GeneID" id="26516654"/>
<keyword evidence="2" id="KW-1185">Reference proteome</keyword>
<gene>
    <name evidence="1" type="ORF">PTIM40_109</name>
</gene>
<dbReference type="RefSeq" id="YP_009188184.1">
    <property type="nucleotide sequence ID" value="NC_028663.1"/>
</dbReference>
<name>A0A0C5AAX8_9CAUD</name>
<dbReference type="Proteomes" id="UP000032135">
    <property type="component" value="Segment"/>
</dbReference>
<dbReference type="EMBL" id="KP211958">
    <property type="protein sequence ID" value="AJK27536.1"/>
    <property type="molecule type" value="Genomic_DNA"/>
</dbReference>
<organism evidence="1 2">
    <name type="scientific">Cyanophage P-TIM40</name>
    <dbReference type="NCBI Taxonomy" id="1589733"/>
    <lineage>
        <taxon>Viruses</taxon>
        <taxon>Duplodnaviria</taxon>
        <taxon>Heunggongvirae</taxon>
        <taxon>Uroviricota</taxon>
        <taxon>Caudoviricetes</taxon>
        <taxon>Pantevenvirales</taxon>
        <taxon>Kyanoviridae</taxon>
        <taxon>Libanvirus</taxon>
        <taxon>Libanvirus ptim40</taxon>
    </lineage>
</organism>
<evidence type="ECO:0000313" key="2">
    <source>
        <dbReference type="Proteomes" id="UP000032135"/>
    </source>
</evidence>